<feature type="region of interest" description="Disordered" evidence="12">
    <location>
        <begin position="309"/>
        <end position="354"/>
    </location>
</feature>
<evidence type="ECO:0000256" key="1">
    <source>
        <dbReference type="ARBA" id="ARBA00004123"/>
    </source>
</evidence>
<feature type="region of interest" description="Disordered" evidence="12">
    <location>
        <begin position="1"/>
        <end position="20"/>
    </location>
</feature>
<reference evidence="14 15" key="1">
    <citation type="submission" date="2016-01" db="EMBL/GenBank/DDBJ databases">
        <title>Genome sequence of the yeast Holleya sinecauda.</title>
        <authorList>
            <person name="Dietrich F.S."/>
        </authorList>
    </citation>
    <scope>NUCLEOTIDE SEQUENCE [LARGE SCALE GENOMIC DNA]</scope>
    <source>
        <strain evidence="14 15">ATCC 58844</strain>
    </source>
</reference>
<feature type="domain" description="C2H2-type" evidence="13">
    <location>
        <begin position="455"/>
        <end position="482"/>
    </location>
</feature>
<dbReference type="Pfam" id="PF00096">
    <property type="entry name" value="zf-C2H2"/>
    <property type="match status" value="2"/>
</dbReference>
<dbReference type="SMART" id="SM00355">
    <property type="entry name" value="ZnF_C2H2"/>
    <property type="match status" value="2"/>
</dbReference>
<dbReference type="GO" id="GO:0000981">
    <property type="term" value="F:DNA-binding transcription factor activity, RNA polymerase II-specific"/>
    <property type="evidence" value="ECO:0007669"/>
    <property type="project" value="TreeGrafter"/>
</dbReference>
<accession>A0A0X8HSA4</accession>
<keyword evidence="3" id="KW-0963">Cytoplasm</keyword>
<dbReference type="STRING" id="45286.A0A0X8HSA4"/>
<organism evidence="14 15">
    <name type="scientific">Eremothecium sinecaudum</name>
    <dbReference type="NCBI Taxonomy" id="45286"/>
    <lineage>
        <taxon>Eukaryota</taxon>
        <taxon>Fungi</taxon>
        <taxon>Dikarya</taxon>
        <taxon>Ascomycota</taxon>
        <taxon>Saccharomycotina</taxon>
        <taxon>Saccharomycetes</taxon>
        <taxon>Saccharomycetales</taxon>
        <taxon>Saccharomycetaceae</taxon>
        <taxon>Eremothecium</taxon>
    </lineage>
</organism>
<keyword evidence="9" id="KW-0804">Transcription</keyword>
<evidence type="ECO:0000256" key="5">
    <source>
        <dbReference type="ARBA" id="ARBA00022737"/>
    </source>
</evidence>
<dbReference type="GO" id="GO:0000978">
    <property type="term" value="F:RNA polymerase II cis-regulatory region sequence-specific DNA binding"/>
    <property type="evidence" value="ECO:0007669"/>
    <property type="project" value="UniProtKB-ARBA"/>
</dbReference>
<sequence length="548" mass="61240">MSFEDYGNAQDIGKDGTKYHNQENQRELYLTDHSKLRRNSKGGAQWLQVRMPGNNEKGGDQLYNTLYTAHPEEFSVPEVVLLPYGESSEGVKYVDSKNRTVQTPRINIETPQETSQWYPQRSPGLDLQSSGNMNNDSNLTEFNSFNTPSQDNKFQYRDGFSNAPDFPHSPIGLSPSMNRGEYDAWPRMSYLKKASDDLDEILSLHSVNTDASEYLQVHNMDEVNEILRDTNDFLRASEVASQCSNPGTSGNVNSLIQNTPLINVQNASSGNLPLSSVSVTPSPRTSFNEGETRPHIDFLTVHNEDFTVLTDDDDLDDHGKMYLGRKSRHRNSSRSARSRSSGRSLSPDEKARSLSKNREKLLELAALQVPGYSGSTATASSAHSHSSASSLNNYAAQLSTPLDEGETALNLSGNTRRKSIQKNPAIYSCDLCDKKFTRPYNLKSHLRTHTDERPFSCNVCGKAFARQHDRKRHEDLHSGKKRYVCGGNLKDGTAWGCGKKFARSDALGRHFKTDSGRRCIAPLYEEASRERAAQNLAPPSENEQLWLS</sequence>
<dbReference type="FunFam" id="3.30.160.60:FF:000239">
    <property type="entry name" value="C2H2 type zinc finger protein"/>
    <property type="match status" value="1"/>
</dbReference>
<keyword evidence="5" id="KW-0677">Repeat</keyword>
<feature type="domain" description="C2H2-type" evidence="13">
    <location>
        <begin position="483"/>
        <end position="519"/>
    </location>
</feature>
<evidence type="ECO:0000256" key="9">
    <source>
        <dbReference type="ARBA" id="ARBA00023163"/>
    </source>
</evidence>
<gene>
    <name evidence="14" type="ORF">AW171_hschr42403</name>
</gene>
<dbReference type="GO" id="GO:0005737">
    <property type="term" value="C:cytoplasm"/>
    <property type="evidence" value="ECO:0007669"/>
    <property type="project" value="UniProtKB-SubCell"/>
</dbReference>
<keyword evidence="15" id="KW-1185">Reference proteome</keyword>
<dbReference type="InterPro" id="IPR036236">
    <property type="entry name" value="Znf_C2H2_sf"/>
</dbReference>
<feature type="compositionally biased region" description="Basic residues" evidence="12">
    <location>
        <begin position="323"/>
        <end position="332"/>
    </location>
</feature>
<dbReference type="GO" id="GO:0005634">
    <property type="term" value="C:nucleus"/>
    <property type="evidence" value="ECO:0007669"/>
    <property type="project" value="UniProtKB-SubCell"/>
</dbReference>
<evidence type="ECO:0000256" key="7">
    <source>
        <dbReference type="ARBA" id="ARBA00022833"/>
    </source>
</evidence>
<evidence type="ECO:0000256" key="6">
    <source>
        <dbReference type="ARBA" id="ARBA00022771"/>
    </source>
</evidence>
<keyword evidence="6 11" id="KW-0863">Zinc-finger</keyword>
<dbReference type="Proteomes" id="UP000243052">
    <property type="component" value="Chromosome iv"/>
</dbReference>
<name>A0A0X8HSA4_9SACH</name>
<dbReference type="PANTHER" id="PTHR23235:SF120">
    <property type="entry name" value="KRUPPEL-LIKE FACTOR 15"/>
    <property type="match status" value="1"/>
</dbReference>
<dbReference type="EMBL" id="CP014244">
    <property type="protein sequence ID" value="AMD20510.1"/>
    <property type="molecule type" value="Genomic_DNA"/>
</dbReference>
<evidence type="ECO:0000259" key="13">
    <source>
        <dbReference type="PROSITE" id="PS50157"/>
    </source>
</evidence>
<evidence type="ECO:0000313" key="15">
    <source>
        <dbReference type="Proteomes" id="UP000243052"/>
    </source>
</evidence>
<dbReference type="PANTHER" id="PTHR23235">
    <property type="entry name" value="KRUEPPEL-LIKE TRANSCRIPTION FACTOR"/>
    <property type="match status" value="1"/>
</dbReference>
<dbReference type="PROSITE" id="PS50157">
    <property type="entry name" value="ZINC_FINGER_C2H2_2"/>
    <property type="match status" value="3"/>
</dbReference>
<keyword evidence="4" id="KW-0479">Metal-binding</keyword>
<proteinExistence type="predicted"/>
<feature type="compositionally biased region" description="Low complexity" evidence="12">
    <location>
        <begin position="333"/>
        <end position="345"/>
    </location>
</feature>
<evidence type="ECO:0000256" key="4">
    <source>
        <dbReference type="ARBA" id="ARBA00022723"/>
    </source>
</evidence>
<feature type="domain" description="C2H2-type" evidence="13">
    <location>
        <begin position="427"/>
        <end position="454"/>
    </location>
</feature>
<evidence type="ECO:0000256" key="8">
    <source>
        <dbReference type="ARBA" id="ARBA00023015"/>
    </source>
</evidence>
<dbReference type="GO" id="GO:0008270">
    <property type="term" value="F:zinc ion binding"/>
    <property type="evidence" value="ECO:0007669"/>
    <property type="project" value="UniProtKB-KW"/>
</dbReference>
<evidence type="ECO:0000256" key="11">
    <source>
        <dbReference type="PROSITE-ProRule" id="PRU00042"/>
    </source>
</evidence>
<dbReference type="Gene3D" id="3.30.160.60">
    <property type="entry name" value="Classic Zinc Finger"/>
    <property type="match status" value="3"/>
</dbReference>
<dbReference type="RefSeq" id="XP_017987506.1">
    <property type="nucleotide sequence ID" value="XM_018131916.1"/>
</dbReference>
<keyword evidence="8" id="KW-0805">Transcription regulation</keyword>
<comment type="subcellular location">
    <subcellularLocation>
        <location evidence="2">Cytoplasm</location>
    </subcellularLocation>
    <subcellularLocation>
        <location evidence="1">Nucleus</location>
    </subcellularLocation>
</comment>
<dbReference type="SUPFAM" id="SSF57667">
    <property type="entry name" value="beta-beta-alpha zinc fingers"/>
    <property type="match status" value="1"/>
</dbReference>
<dbReference type="GO" id="GO:0071277">
    <property type="term" value="P:cellular response to calcium ion"/>
    <property type="evidence" value="ECO:0007669"/>
    <property type="project" value="UniProtKB-ARBA"/>
</dbReference>
<keyword evidence="7" id="KW-0862">Zinc</keyword>
<keyword evidence="10" id="KW-0539">Nucleus</keyword>
<dbReference type="FunFam" id="3.30.160.60:FF:000072">
    <property type="entry name" value="zinc finger protein 143 isoform X1"/>
    <property type="match status" value="1"/>
</dbReference>
<evidence type="ECO:0000256" key="12">
    <source>
        <dbReference type="SAM" id="MobiDB-lite"/>
    </source>
</evidence>
<dbReference type="PROSITE" id="PS00028">
    <property type="entry name" value="ZINC_FINGER_C2H2_1"/>
    <property type="match status" value="2"/>
</dbReference>
<dbReference type="OrthoDB" id="8117402at2759"/>
<protein>
    <submittedName>
        <fullName evidence="14">HDL234Cp</fullName>
    </submittedName>
</protein>
<evidence type="ECO:0000256" key="2">
    <source>
        <dbReference type="ARBA" id="ARBA00004496"/>
    </source>
</evidence>
<dbReference type="InterPro" id="IPR013087">
    <property type="entry name" value="Znf_C2H2_type"/>
</dbReference>
<evidence type="ECO:0000313" key="14">
    <source>
        <dbReference type="EMBL" id="AMD20510.1"/>
    </source>
</evidence>
<evidence type="ECO:0000256" key="3">
    <source>
        <dbReference type="ARBA" id="ARBA00022490"/>
    </source>
</evidence>
<dbReference type="GeneID" id="28723756"/>
<evidence type="ECO:0000256" key="10">
    <source>
        <dbReference type="ARBA" id="ARBA00023242"/>
    </source>
</evidence>
<dbReference type="FunFam" id="3.30.160.60:FF:000181">
    <property type="entry name" value="C2H2 type zinc finger protein"/>
    <property type="match status" value="1"/>
</dbReference>
<dbReference type="GO" id="GO:0071467">
    <property type="term" value="P:cellular response to pH"/>
    <property type="evidence" value="ECO:0007669"/>
    <property type="project" value="UniProtKB-ARBA"/>
</dbReference>
<dbReference type="GO" id="GO:0045944">
    <property type="term" value="P:positive regulation of transcription by RNA polymerase II"/>
    <property type="evidence" value="ECO:0007669"/>
    <property type="project" value="UniProtKB-ARBA"/>
</dbReference>
<dbReference type="AlphaFoldDB" id="A0A0X8HSA4"/>